<organism evidence="1 2">
    <name type="scientific">Mycena alexandri</name>
    <dbReference type="NCBI Taxonomy" id="1745969"/>
    <lineage>
        <taxon>Eukaryota</taxon>
        <taxon>Fungi</taxon>
        <taxon>Dikarya</taxon>
        <taxon>Basidiomycota</taxon>
        <taxon>Agaricomycotina</taxon>
        <taxon>Agaricomycetes</taxon>
        <taxon>Agaricomycetidae</taxon>
        <taxon>Agaricales</taxon>
        <taxon>Marasmiineae</taxon>
        <taxon>Mycenaceae</taxon>
        <taxon>Mycena</taxon>
    </lineage>
</organism>
<sequence length="77" mass="8374">MPSRIRDEHVMTPFRTLLSTGIRVPSNYCIADANDPHGTTYAPPFPCARTRLSCPRPSTICASLAVSAHHCGLLILP</sequence>
<evidence type="ECO:0000313" key="2">
    <source>
        <dbReference type="Proteomes" id="UP001218188"/>
    </source>
</evidence>
<proteinExistence type="predicted"/>
<gene>
    <name evidence="1" type="ORF">C8F04DRAFT_1265354</name>
</gene>
<reference evidence="1" key="1">
    <citation type="submission" date="2023-03" db="EMBL/GenBank/DDBJ databases">
        <title>Massive genome expansion in bonnet fungi (Mycena s.s.) driven by repeated elements and novel gene families across ecological guilds.</title>
        <authorList>
            <consortium name="Lawrence Berkeley National Laboratory"/>
            <person name="Harder C.B."/>
            <person name="Miyauchi S."/>
            <person name="Viragh M."/>
            <person name="Kuo A."/>
            <person name="Thoen E."/>
            <person name="Andreopoulos B."/>
            <person name="Lu D."/>
            <person name="Skrede I."/>
            <person name="Drula E."/>
            <person name="Henrissat B."/>
            <person name="Morin E."/>
            <person name="Kohler A."/>
            <person name="Barry K."/>
            <person name="LaButti K."/>
            <person name="Morin E."/>
            <person name="Salamov A."/>
            <person name="Lipzen A."/>
            <person name="Mereny Z."/>
            <person name="Hegedus B."/>
            <person name="Baldrian P."/>
            <person name="Stursova M."/>
            <person name="Weitz H."/>
            <person name="Taylor A."/>
            <person name="Grigoriev I.V."/>
            <person name="Nagy L.G."/>
            <person name="Martin F."/>
            <person name="Kauserud H."/>
        </authorList>
    </citation>
    <scope>NUCLEOTIDE SEQUENCE</scope>
    <source>
        <strain evidence="1">CBHHK200</strain>
    </source>
</reference>
<protein>
    <submittedName>
        <fullName evidence="1">Uncharacterized protein</fullName>
    </submittedName>
</protein>
<name>A0AAD6SK81_9AGAR</name>
<keyword evidence="2" id="KW-1185">Reference proteome</keyword>
<dbReference type="AlphaFoldDB" id="A0AAD6SK81"/>
<comment type="caution">
    <text evidence="1">The sequence shown here is derived from an EMBL/GenBank/DDBJ whole genome shotgun (WGS) entry which is preliminary data.</text>
</comment>
<evidence type="ECO:0000313" key="1">
    <source>
        <dbReference type="EMBL" id="KAJ7029128.1"/>
    </source>
</evidence>
<accession>A0AAD6SK81</accession>
<dbReference type="Proteomes" id="UP001218188">
    <property type="component" value="Unassembled WGS sequence"/>
</dbReference>
<dbReference type="EMBL" id="JARJCM010000105">
    <property type="protein sequence ID" value="KAJ7029128.1"/>
    <property type="molecule type" value="Genomic_DNA"/>
</dbReference>